<evidence type="ECO:0000256" key="1">
    <source>
        <dbReference type="ARBA" id="ARBA00001971"/>
    </source>
</evidence>
<keyword evidence="6" id="KW-0503">Monooxygenase</keyword>
<name>A0A135TJA5_9PEZI</name>
<accession>A0A135TJA5</accession>
<dbReference type="InterPro" id="IPR036396">
    <property type="entry name" value="Cyt_P450_sf"/>
</dbReference>
<dbReference type="CDD" id="cd11040">
    <property type="entry name" value="CYP7_CYP8-like"/>
    <property type="match status" value="1"/>
</dbReference>
<evidence type="ECO:0000256" key="3">
    <source>
        <dbReference type="ARBA" id="ARBA00022617"/>
    </source>
</evidence>
<evidence type="ECO:0000313" key="9">
    <source>
        <dbReference type="Proteomes" id="UP000070054"/>
    </source>
</evidence>
<dbReference type="PRINTS" id="PR00465">
    <property type="entry name" value="EP450IV"/>
</dbReference>
<dbReference type="PANTHER" id="PTHR24304:SF2">
    <property type="entry name" value="24-HYDROXYCHOLESTEROL 7-ALPHA-HYDROXYLASE"/>
    <property type="match status" value="1"/>
</dbReference>
<sequence>MASTNTSESFGSNQGLLQSLQQHATSSIITWLLLPLIGIAFLHHVFRPKANEPPSLPGLIPYVSNTYQYITDNSRFLERATEALKKSSVVKFNLGADTVYLVAGSHNVQKLFRNSSNNTLSSDKFIVMVNGRVQGMTDKDVAVMYNDRSGRLKTPAAGTESMPEDQRFWVGLHHVFNEHLFRAEATARLAESFITFFGEKLDQQPRDEWKTLQLFKYLRKDMAEAATISLAGRKLIEDHPEFVDIFWEFDTIAMQLMYGLPTWINPRPKQIQRKTLAMMSDFLTDAWAKFDWNGPDADADWEPIFGSRLQREHSKFWEKKGFSLQSRAGMYIGSITGINSNSVPQTAWAVMEVVKDRSLFHAVRQEVDSVSIIDPKTGKPTFDVGKLVTLPLLQSIYVETLRMHVSINITREVMEPMELDGYHLSKGSLVQAPTQIGHREESVWGVEGHPASEFWAERHIKYVEKEDENGKLRRVKEFAVAGRPSDFFPYGKPNTPKDVIPMALANRRVAGGGVSMCPGRFFAKQEIMLAVAMIASRFDIEFEDWVNFDGSHSERPPMNDKAYVGAGAVPPDRDMRIRWKRRW</sequence>
<dbReference type="GO" id="GO:0020037">
    <property type="term" value="F:heme binding"/>
    <property type="evidence" value="ECO:0007669"/>
    <property type="project" value="InterPro"/>
</dbReference>
<dbReference type="SUPFAM" id="SSF48264">
    <property type="entry name" value="Cytochrome P450"/>
    <property type="match status" value="1"/>
</dbReference>
<evidence type="ECO:0000256" key="5">
    <source>
        <dbReference type="ARBA" id="ARBA00023004"/>
    </source>
</evidence>
<organism evidence="8 9">
    <name type="scientific">Colletotrichum nymphaeae SA-01</name>
    <dbReference type="NCBI Taxonomy" id="1460502"/>
    <lineage>
        <taxon>Eukaryota</taxon>
        <taxon>Fungi</taxon>
        <taxon>Dikarya</taxon>
        <taxon>Ascomycota</taxon>
        <taxon>Pezizomycotina</taxon>
        <taxon>Sordariomycetes</taxon>
        <taxon>Hypocreomycetidae</taxon>
        <taxon>Glomerellales</taxon>
        <taxon>Glomerellaceae</taxon>
        <taxon>Colletotrichum</taxon>
        <taxon>Colletotrichum acutatum species complex</taxon>
    </lineage>
</organism>
<dbReference type="InterPro" id="IPR001128">
    <property type="entry name" value="Cyt_P450"/>
</dbReference>
<dbReference type="EMBL" id="JEMN01001097">
    <property type="protein sequence ID" value="KXH48231.1"/>
    <property type="molecule type" value="Genomic_DNA"/>
</dbReference>
<dbReference type="Pfam" id="PF00067">
    <property type="entry name" value="p450"/>
    <property type="match status" value="1"/>
</dbReference>
<feature type="binding site" description="axial binding residue" evidence="7">
    <location>
        <position position="517"/>
    </location>
    <ligand>
        <name>heme</name>
        <dbReference type="ChEBI" id="CHEBI:30413"/>
    </ligand>
    <ligandPart>
        <name>Fe</name>
        <dbReference type="ChEBI" id="CHEBI:18248"/>
    </ligandPart>
</feature>
<dbReference type="Proteomes" id="UP000070054">
    <property type="component" value="Unassembled WGS sequence"/>
</dbReference>
<dbReference type="OrthoDB" id="3366823at2759"/>
<comment type="similarity">
    <text evidence="2">Belongs to the cytochrome P450 family.</text>
</comment>
<keyword evidence="6" id="KW-0560">Oxidoreductase</keyword>
<dbReference type="GO" id="GO:0016705">
    <property type="term" value="F:oxidoreductase activity, acting on paired donors, with incorporation or reduction of molecular oxygen"/>
    <property type="evidence" value="ECO:0007669"/>
    <property type="project" value="InterPro"/>
</dbReference>
<dbReference type="PANTHER" id="PTHR24304">
    <property type="entry name" value="CYTOCHROME P450 FAMILY 7"/>
    <property type="match status" value="1"/>
</dbReference>
<evidence type="ECO:0000256" key="4">
    <source>
        <dbReference type="ARBA" id="ARBA00022723"/>
    </source>
</evidence>
<evidence type="ECO:0008006" key="10">
    <source>
        <dbReference type="Google" id="ProtNLM"/>
    </source>
</evidence>
<proteinExistence type="inferred from homology"/>
<evidence type="ECO:0000256" key="6">
    <source>
        <dbReference type="ARBA" id="ARBA00023033"/>
    </source>
</evidence>
<dbReference type="InterPro" id="IPR050529">
    <property type="entry name" value="CYP450_sterol_14alpha_dmase"/>
</dbReference>
<keyword evidence="9" id="KW-1185">Reference proteome</keyword>
<keyword evidence="4 7" id="KW-0479">Metal-binding</keyword>
<protein>
    <recommendedName>
        <fullName evidence="10">Cytochrome P450</fullName>
    </recommendedName>
</protein>
<comment type="caution">
    <text evidence="8">The sequence shown here is derived from an EMBL/GenBank/DDBJ whole genome shotgun (WGS) entry which is preliminary data.</text>
</comment>
<keyword evidence="5 7" id="KW-0408">Iron</keyword>
<dbReference type="GO" id="GO:0005506">
    <property type="term" value="F:iron ion binding"/>
    <property type="evidence" value="ECO:0007669"/>
    <property type="project" value="InterPro"/>
</dbReference>
<evidence type="ECO:0000256" key="2">
    <source>
        <dbReference type="ARBA" id="ARBA00010617"/>
    </source>
</evidence>
<reference evidence="8 9" key="1">
    <citation type="submission" date="2014-02" db="EMBL/GenBank/DDBJ databases">
        <title>The genome sequence of Colletotrichum nymphaeae SA-01.</title>
        <authorList>
            <person name="Baroncelli R."/>
            <person name="Thon M.R."/>
        </authorList>
    </citation>
    <scope>NUCLEOTIDE SEQUENCE [LARGE SCALE GENOMIC DNA]</scope>
    <source>
        <strain evidence="8 9">SA-01</strain>
    </source>
</reference>
<gene>
    <name evidence="8" type="ORF">CNYM01_11742</name>
</gene>
<comment type="cofactor">
    <cofactor evidence="1 7">
        <name>heme</name>
        <dbReference type="ChEBI" id="CHEBI:30413"/>
    </cofactor>
</comment>
<dbReference type="AlphaFoldDB" id="A0A135TJA5"/>
<dbReference type="GO" id="GO:0008395">
    <property type="term" value="F:steroid hydroxylase activity"/>
    <property type="evidence" value="ECO:0007669"/>
    <property type="project" value="TreeGrafter"/>
</dbReference>
<dbReference type="Gene3D" id="1.10.630.10">
    <property type="entry name" value="Cytochrome P450"/>
    <property type="match status" value="1"/>
</dbReference>
<evidence type="ECO:0000256" key="7">
    <source>
        <dbReference type="PIRSR" id="PIRSR602403-1"/>
    </source>
</evidence>
<keyword evidence="3 7" id="KW-0349">Heme</keyword>
<evidence type="ECO:0000313" key="8">
    <source>
        <dbReference type="EMBL" id="KXH48231.1"/>
    </source>
</evidence>
<dbReference type="InterPro" id="IPR002403">
    <property type="entry name" value="Cyt_P450_E_grp-IV"/>
</dbReference>